<dbReference type="Gene3D" id="3.30.1520.10">
    <property type="entry name" value="Phox-like domain"/>
    <property type="match status" value="1"/>
</dbReference>
<protein>
    <submittedName>
        <fullName evidence="2">Sorting nexin-3</fullName>
    </submittedName>
</protein>
<dbReference type="InterPro" id="IPR001683">
    <property type="entry name" value="PX_dom"/>
</dbReference>
<dbReference type="PROSITE" id="PS50195">
    <property type="entry name" value="PX"/>
    <property type="match status" value="1"/>
</dbReference>
<name>A0ABQ7I2G8_9MICR</name>
<keyword evidence="3" id="KW-1185">Reference proteome</keyword>
<gene>
    <name evidence="2" type="primary">snx3</name>
    <name evidence="2" type="ORF">TCON_0208</name>
</gene>
<dbReference type="Pfam" id="PF00787">
    <property type="entry name" value="PX"/>
    <property type="match status" value="1"/>
</dbReference>
<dbReference type="Proteomes" id="UP001516464">
    <property type="component" value="Unassembled WGS sequence"/>
</dbReference>
<feature type="domain" description="PX" evidence="1">
    <location>
        <begin position="2"/>
        <end position="120"/>
    </location>
</feature>
<evidence type="ECO:0000313" key="3">
    <source>
        <dbReference type="Proteomes" id="UP001516464"/>
    </source>
</evidence>
<evidence type="ECO:0000313" key="2">
    <source>
        <dbReference type="EMBL" id="KAF7684608.1"/>
    </source>
</evidence>
<dbReference type="EMBL" id="SBIQ01000007">
    <property type="protein sequence ID" value="KAF7684608.1"/>
    <property type="molecule type" value="Genomic_DNA"/>
</dbReference>
<dbReference type="InterPro" id="IPR036871">
    <property type="entry name" value="PX_dom_sf"/>
</dbReference>
<sequence>MPAREDILEIYIEGHKNQRGFTLYEIVCITNLPEFKSSYFKIYRRYSQFLKLHNKIKLFIPILPTFPKKEFRKLRIEVILVRKDLLTTYLKYLSSLYLKSDEGDKLWKEEMLNFIISSDY</sequence>
<dbReference type="SMART" id="SM00312">
    <property type="entry name" value="PX"/>
    <property type="match status" value="1"/>
</dbReference>
<reference evidence="2 3" key="1">
    <citation type="submission" date="2019-01" db="EMBL/GenBank/DDBJ databases">
        <title>Genomes sequencing and comparative genomics of infectious freshwater microsporidia, Cucumispora dikerogammari and Thelohania contejeani.</title>
        <authorList>
            <person name="Cormier A."/>
            <person name="Giraud I."/>
            <person name="Wattier R."/>
            <person name="Teixeira M."/>
            <person name="Grandjean F."/>
            <person name="Rigaud T."/>
            <person name="Cordaux R."/>
        </authorList>
    </citation>
    <scope>NUCLEOTIDE SEQUENCE [LARGE SCALE GENOMIC DNA]</scope>
    <source>
        <strain evidence="2">T1</strain>
        <tissue evidence="2">Spores</tissue>
    </source>
</reference>
<evidence type="ECO:0000259" key="1">
    <source>
        <dbReference type="PROSITE" id="PS50195"/>
    </source>
</evidence>
<proteinExistence type="predicted"/>
<accession>A0ABQ7I2G8</accession>
<comment type="caution">
    <text evidence="2">The sequence shown here is derived from an EMBL/GenBank/DDBJ whole genome shotgun (WGS) entry which is preliminary data.</text>
</comment>
<organism evidence="2 3">
    <name type="scientific">Astathelohania contejeani</name>
    <dbReference type="NCBI Taxonomy" id="164912"/>
    <lineage>
        <taxon>Eukaryota</taxon>
        <taxon>Fungi</taxon>
        <taxon>Fungi incertae sedis</taxon>
        <taxon>Microsporidia</taxon>
        <taxon>Astathelohaniidae</taxon>
        <taxon>Astathelohania</taxon>
    </lineage>
</organism>
<dbReference type="SUPFAM" id="SSF64268">
    <property type="entry name" value="PX domain"/>
    <property type="match status" value="1"/>
</dbReference>